<gene>
    <name evidence="3" type="ORF">ABIF63_008860</name>
    <name evidence="2" type="ORF">BKD09_41350</name>
</gene>
<name>A0A1L3FNI7_BRAJP</name>
<proteinExistence type="predicted"/>
<feature type="region of interest" description="Disordered" evidence="1">
    <location>
        <begin position="1"/>
        <end position="88"/>
    </location>
</feature>
<dbReference type="Proteomes" id="UP000181962">
    <property type="component" value="Chromosome"/>
</dbReference>
<accession>A0A1L3FNI7</accession>
<keyword evidence="5" id="KW-1185">Reference proteome</keyword>
<sequence>MIAGLRKRTMTSVNGGRKTGSTKPNLEAAYQRSSSAISNRERCPKAANQRLKKRARFKNGDCRSPSTASGPRRPYASSNSDCVSKLGV</sequence>
<evidence type="ECO:0000256" key="1">
    <source>
        <dbReference type="SAM" id="MobiDB-lite"/>
    </source>
</evidence>
<dbReference type="Proteomes" id="UP001549291">
    <property type="component" value="Unassembled WGS sequence"/>
</dbReference>
<dbReference type="EMBL" id="JBEPTQ010000002">
    <property type="protein sequence ID" value="MET4724754.1"/>
    <property type="molecule type" value="Genomic_DNA"/>
</dbReference>
<dbReference type="AlphaFoldDB" id="A0A1L3FNI7"/>
<evidence type="ECO:0000313" key="3">
    <source>
        <dbReference type="EMBL" id="MET4724754.1"/>
    </source>
</evidence>
<dbReference type="EMBL" id="CP017637">
    <property type="protein sequence ID" value="APG14818.1"/>
    <property type="molecule type" value="Genomic_DNA"/>
</dbReference>
<reference evidence="3 5" key="2">
    <citation type="submission" date="2024-06" db="EMBL/GenBank/DDBJ databases">
        <title>Genomic Encyclopedia of Type Strains, Phase V (KMG-V): Genome sequencing to study the core and pangenomes of soil and plant-associated prokaryotes.</title>
        <authorList>
            <person name="Whitman W."/>
        </authorList>
    </citation>
    <scope>NUCLEOTIDE SEQUENCE [LARGE SCALE GENOMIC DNA]</scope>
    <source>
        <strain evidence="3 5">USDA 160</strain>
    </source>
</reference>
<protein>
    <submittedName>
        <fullName evidence="2">Uncharacterized protein</fullName>
    </submittedName>
</protein>
<evidence type="ECO:0000313" key="5">
    <source>
        <dbReference type="Proteomes" id="UP001549291"/>
    </source>
</evidence>
<organism evidence="2 4">
    <name type="scientific">Bradyrhizobium japonicum</name>
    <dbReference type="NCBI Taxonomy" id="375"/>
    <lineage>
        <taxon>Bacteria</taxon>
        <taxon>Pseudomonadati</taxon>
        <taxon>Pseudomonadota</taxon>
        <taxon>Alphaproteobacteria</taxon>
        <taxon>Hyphomicrobiales</taxon>
        <taxon>Nitrobacteraceae</taxon>
        <taxon>Bradyrhizobium</taxon>
    </lineage>
</organism>
<evidence type="ECO:0000313" key="4">
    <source>
        <dbReference type="Proteomes" id="UP000181962"/>
    </source>
</evidence>
<evidence type="ECO:0000313" key="2">
    <source>
        <dbReference type="EMBL" id="APG14818.1"/>
    </source>
</evidence>
<reference evidence="2 4" key="1">
    <citation type="submission" date="2016-11" db="EMBL/GenBank/DDBJ databases">
        <title>Complete Genome Sequence of Bradyrhizobium sp. strain J5, an isolated from soybean nodule in Hokkaido.</title>
        <authorList>
            <person name="Kanehara K."/>
        </authorList>
    </citation>
    <scope>NUCLEOTIDE SEQUENCE [LARGE SCALE GENOMIC DNA]</scope>
    <source>
        <strain evidence="2 4">J5</strain>
    </source>
</reference>
<feature type="compositionally biased region" description="Polar residues" evidence="1">
    <location>
        <begin position="10"/>
        <end position="24"/>
    </location>
</feature>